<protein>
    <submittedName>
        <fullName evidence="1">Uncharacterized protein</fullName>
    </submittedName>
</protein>
<keyword evidence="2" id="KW-1185">Reference proteome</keyword>
<proteinExistence type="predicted"/>
<evidence type="ECO:0000313" key="1">
    <source>
        <dbReference type="EMBL" id="GBP12025.1"/>
    </source>
</evidence>
<sequence>MRRRRLGIAQRSIPEAAVARNIFAKKHLPALPTAEVSSQLRIQKQTQLKVNPVQCSKSAPRQQHAKVRRIITELDAKNQVLNLGLQGTTPAVSVPPTAAHGNLLF</sequence>
<accession>A0A4C1TD43</accession>
<organism evidence="1 2">
    <name type="scientific">Eumeta variegata</name>
    <name type="common">Bagworm moth</name>
    <name type="synonym">Eumeta japonica</name>
    <dbReference type="NCBI Taxonomy" id="151549"/>
    <lineage>
        <taxon>Eukaryota</taxon>
        <taxon>Metazoa</taxon>
        <taxon>Ecdysozoa</taxon>
        <taxon>Arthropoda</taxon>
        <taxon>Hexapoda</taxon>
        <taxon>Insecta</taxon>
        <taxon>Pterygota</taxon>
        <taxon>Neoptera</taxon>
        <taxon>Endopterygota</taxon>
        <taxon>Lepidoptera</taxon>
        <taxon>Glossata</taxon>
        <taxon>Ditrysia</taxon>
        <taxon>Tineoidea</taxon>
        <taxon>Psychidae</taxon>
        <taxon>Oiketicinae</taxon>
        <taxon>Eumeta</taxon>
    </lineage>
</organism>
<name>A0A4C1TD43_EUMVA</name>
<dbReference type="Proteomes" id="UP000299102">
    <property type="component" value="Unassembled WGS sequence"/>
</dbReference>
<comment type="caution">
    <text evidence="1">The sequence shown here is derived from an EMBL/GenBank/DDBJ whole genome shotgun (WGS) entry which is preliminary data.</text>
</comment>
<evidence type="ECO:0000313" key="2">
    <source>
        <dbReference type="Proteomes" id="UP000299102"/>
    </source>
</evidence>
<dbReference type="EMBL" id="BGZK01000049">
    <property type="protein sequence ID" value="GBP12025.1"/>
    <property type="molecule type" value="Genomic_DNA"/>
</dbReference>
<reference evidence="1 2" key="1">
    <citation type="journal article" date="2019" name="Commun. Biol.">
        <title>The bagworm genome reveals a unique fibroin gene that provides high tensile strength.</title>
        <authorList>
            <person name="Kono N."/>
            <person name="Nakamura H."/>
            <person name="Ohtoshi R."/>
            <person name="Tomita M."/>
            <person name="Numata K."/>
            <person name="Arakawa K."/>
        </authorList>
    </citation>
    <scope>NUCLEOTIDE SEQUENCE [LARGE SCALE GENOMIC DNA]</scope>
</reference>
<gene>
    <name evidence="1" type="ORF">EVAR_5864_1</name>
</gene>
<dbReference type="AlphaFoldDB" id="A0A4C1TD43"/>